<keyword evidence="5" id="KW-0862">Zinc</keyword>
<dbReference type="SMART" id="SM01328">
    <property type="entry name" value="zf-3CxxC"/>
    <property type="match status" value="1"/>
</dbReference>
<protein>
    <submittedName>
        <fullName evidence="8">Uncharacterized protein</fullName>
    </submittedName>
</protein>
<keyword evidence="2" id="KW-0812">Transmembrane</keyword>
<dbReference type="InterPro" id="IPR027377">
    <property type="entry name" value="ZAR1/RTP1-5-like_Znf-3CxxC"/>
</dbReference>
<dbReference type="PANTHER" id="PTHR14402:SF10">
    <property type="entry name" value="3CXXC-TYPE DOMAIN-CONTAINING PROTEIN"/>
    <property type="match status" value="1"/>
</dbReference>
<keyword evidence="3" id="KW-0479">Metal-binding</keyword>
<evidence type="ECO:0000256" key="7">
    <source>
        <dbReference type="ARBA" id="ARBA00023136"/>
    </source>
</evidence>
<dbReference type="GO" id="GO:0008270">
    <property type="term" value="F:zinc ion binding"/>
    <property type="evidence" value="ECO:0007669"/>
    <property type="project" value="UniProtKB-KW"/>
</dbReference>
<comment type="subcellular location">
    <subcellularLocation>
        <location evidence="1">Membrane</location>
        <topology evidence="1">Single-pass membrane protein</topology>
    </subcellularLocation>
</comment>
<dbReference type="GO" id="GO:0031849">
    <property type="term" value="F:olfactory receptor binding"/>
    <property type="evidence" value="ECO:0007669"/>
    <property type="project" value="TreeGrafter"/>
</dbReference>
<evidence type="ECO:0000313" key="8">
    <source>
        <dbReference type="EMBL" id="KZS14102.1"/>
    </source>
</evidence>
<dbReference type="EMBL" id="LRGB01001005">
    <property type="protein sequence ID" value="KZS14102.1"/>
    <property type="molecule type" value="Genomic_DNA"/>
</dbReference>
<comment type="caution">
    <text evidence="8">The sequence shown here is derived from an EMBL/GenBank/DDBJ whole genome shotgun (WGS) entry which is preliminary data.</text>
</comment>
<keyword evidence="9" id="KW-1185">Reference proteome</keyword>
<reference evidence="8 9" key="1">
    <citation type="submission" date="2016-03" db="EMBL/GenBank/DDBJ databases">
        <title>EvidentialGene: Evidence-directed Construction of Genes on Genomes.</title>
        <authorList>
            <person name="Gilbert D.G."/>
            <person name="Choi J.-H."/>
            <person name="Mockaitis K."/>
            <person name="Colbourne J."/>
            <person name="Pfrender M."/>
        </authorList>
    </citation>
    <scope>NUCLEOTIDE SEQUENCE [LARGE SCALE GENOMIC DNA]</scope>
    <source>
        <strain evidence="8 9">Xinb3</strain>
        <tissue evidence="8">Complete organism</tissue>
    </source>
</reference>
<dbReference type="PANTHER" id="PTHR14402">
    <property type="entry name" value="RECEPTOR TRANSPORTING PROTEIN"/>
    <property type="match status" value="1"/>
</dbReference>
<gene>
    <name evidence="8" type="ORF">APZ42_020763</name>
</gene>
<evidence type="ECO:0000256" key="6">
    <source>
        <dbReference type="ARBA" id="ARBA00022989"/>
    </source>
</evidence>
<keyword evidence="4" id="KW-0863">Zinc-finger</keyword>
<organism evidence="8 9">
    <name type="scientific">Daphnia magna</name>
    <dbReference type="NCBI Taxonomy" id="35525"/>
    <lineage>
        <taxon>Eukaryota</taxon>
        <taxon>Metazoa</taxon>
        <taxon>Ecdysozoa</taxon>
        <taxon>Arthropoda</taxon>
        <taxon>Crustacea</taxon>
        <taxon>Branchiopoda</taxon>
        <taxon>Diplostraca</taxon>
        <taxon>Cladocera</taxon>
        <taxon>Anomopoda</taxon>
        <taxon>Daphniidae</taxon>
        <taxon>Daphnia</taxon>
    </lineage>
</organism>
<keyword evidence="7" id="KW-0472">Membrane</keyword>
<dbReference type="Pfam" id="PF13695">
    <property type="entry name" value="Zn_ribbon_3CxxC"/>
    <property type="match status" value="1"/>
</dbReference>
<dbReference type="GO" id="GO:0006612">
    <property type="term" value="P:protein targeting to membrane"/>
    <property type="evidence" value="ECO:0007669"/>
    <property type="project" value="TreeGrafter"/>
</dbReference>
<dbReference type="Proteomes" id="UP000076858">
    <property type="component" value="Unassembled WGS sequence"/>
</dbReference>
<evidence type="ECO:0000256" key="5">
    <source>
        <dbReference type="ARBA" id="ARBA00022833"/>
    </source>
</evidence>
<dbReference type="InterPro" id="IPR026096">
    <property type="entry name" value="R-trans_p"/>
</dbReference>
<evidence type="ECO:0000256" key="2">
    <source>
        <dbReference type="ARBA" id="ARBA00022692"/>
    </source>
</evidence>
<proteinExistence type="predicted"/>
<dbReference type="OrthoDB" id="8121437at2759"/>
<keyword evidence="6" id="KW-1133">Transmembrane helix</keyword>
<evidence type="ECO:0000313" key="9">
    <source>
        <dbReference type="Proteomes" id="UP000076858"/>
    </source>
</evidence>
<accession>A0A0P5KAH6</accession>
<dbReference type="GO" id="GO:0016020">
    <property type="term" value="C:membrane"/>
    <property type="evidence" value="ECO:0007669"/>
    <property type="project" value="UniProtKB-SubCell"/>
</dbReference>
<dbReference type="GO" id="GO:0051205">
    <property type="term" value="P:protein insertion into membrane"/>
    <property type="evidence" value="ECO:0007669"/>
    <property type="project" value="TreeGrafter"/>
</dbReference>
<evidence type="ECO:0000256" key="3">
    <source>
        <dbReference type="ARBA" id="ARBA00022723"/>
    </source>
</evidence>
<sequence>MVFVNEIEPEFSFKLYEDPFDSGYSDASGECSPSPSSPPPSPLSDGIRFVYYPVVPYYIFPLFPQSDIPLSISPAFETFIEKENYEFDPAPIVNNLTIGRLIKWTLPPPTIPYFPLPNWEPMPYGMEQFWQSAFAWFFRPLWFNSNHLWTLSPISSPPVNDEWPWHTISYSAKVRFQCQYKHGWTSMKGRVVFWYRMRRHDNVIFSEARFKLYGQQCNRCHKNRQDFLTPLWYHEEIENAIRFLATEVAKTYYGGEKLPVPRRLRQGNPSKLAHHDPTRCQACVEGLCVVRF</sequence>
<name>A0A0P5KAH6_9CRUS</name>
<dbReference type="AlphaFoldDB" id="A0A0P5KAH6"/>
<evidence type="ECO:0000256" key="4">
    <source>
        <dbReference type="ARBA" id="ARBA00022771"/>
    </source>
</evidence>
<evidence type="ECO:0000256" key="1">
    <source>
        <dbReference type="ARBA" id="ARBA00004167"/>
    </source>
</evidence>